<sequence length="166" mass="18641">MIIKVTKAARKKLLVALPAIIVLLATGCADPNAITDQNTSIENRNWSYANTIKNDVKIDDASIPYNIYINLRVTGDYRYSNIFVLLRRNGPGLNSLTRFELKLAEPDGRWLGTGSGNLYSYQVPVITNYKFPAKGTYHFQIEQNMRDNPLHEVSDVGLRVEKAPGK</sequence>
<dbReference type="Proteomes" id="UP000321479">
    <property type="component" value="Chromosome"/>
</dbReference>
<evidence type="ECO:0000256" key="1">
    <source>
        <dbReference type="SAM" id="SignalP"/>
    </source>
</evidence>
<keyword evidence="1" id="KW-0732">Signal</keyword>
<proteinExistence type="predicted"/>
<keyword evidence="3" id="KW-1185">Reference proteome</keyword>
<protein>
    <submittedName>
        <fullName evidence="2">Gliding motility lipoprotein GldH</fullName>
    </submittedName>
</protein>
<feature type="chain" id="PRO_5022682347" evidence="1">
    <location>
        <begin position="30"/>
        <end position="166"/>
    </location>
</feature>
<dbReference type="Pfam" id="PF14109">
    <property type="entry name" value="GldH_lipo"/>
    <property type="match status" value="1"/>
</dbReference>
<dbReference type="KEGG" id="mgin:FRZ54_03565"/>
<dbReference type="NCBIfam" id="TIGR03511">
    <property type="entry name" value="GldH_lipo"/>
    <property type="match status" value="1"/>
</dbReference>
<organism evidence="2 3">
    <name type="scientific">Mucilaginibacter ginsenosidivorans</name>
    <dbReference type="NCBI Taxonomy" id="398053"/>
    <lineage>
        <taxon>Bacteria</taxon>
        <taxon>Pseudomonadati</taxon>
        <taxon>Bacteroidota</taxon>
        <taxon>Sphingobacteriia</taxon>
        <taxon>Sphingobacteriales</taxon>
        <taxon>Sphingobacteriaceae</taxon>
        <taxon>Mucilaginibacter</taxon>
    </lineage>
</organism>
<dbReference type="EMBL" id="CP042436">
    <property type="protein sequence ID" value="QEC61698.1"/>
    <property type="molecule type" value="Genomic_DNA"/>
</dbReference>
<evidence type="ECO:0000313" key="3">
    <source>
        <dbReference type="Proteomes" id="UP000321479"/>
    </source>
</evidence>
<dbReference type="PROSITE" id="PS51257">
    <property type="entry name" value="PROKAR_LIPOPROTEIN"/>
    <property type="match status" value="1"/>
</dbReference>
<name>A0A5B8US56_9SPHI</name>
<dbReference type="OrthoDB" id="982482at2"/>
<accession>A0A5B8US56</accession>
<feature type="signal peptide" evidence="1">
    <location>
        <begin position="1"/>
        <end position="29"/>
    </location>
</feature>
<keyword evidence="2" id="KW-0449">Lipoprotein</keyword>
<gene>
    <name evidence="2" type="primary">gldH</name>
    <name evidence="2" type="ORF">FRZ54_03565</name>
</gene>
<dbReference type="AlphaFoldDB" id="A0A5B8US56"/>
<dbReference type="InterPro" id="IPR020018">
    <property type="entry name" value="Motility-assoc_lipoprot_GldH"/>
</dbReference>
<reference evidence="2 3" key="1">
    <citation type="journal article" date="2017" name="Curr. Microbiol.">
        <title>Mucilaginibacter ginsenosidivorans sp. nov., Isolated from Soil of Ginseng Field.</title>
        <authorList>
            <person name="Kim M.M."/>
            <person name="Siddiqi M.Z."/>
            <person name="Im W.T."/>
        </authorList>
    </citation>
    <scope>NUCLEOTIDE SEQUENCE [LARGE SCALE GENOMIC DNA]</scope>
    <source>
        <strain evidence="2 3">Gsoil 3017</strain>
    </source>
</reference>
<dbReference type="RefSeq" id="WP_147030275.1">
    <property type="nucleotide sequence ID" value="NZ_CP042436.1"/>
</dbReference>
<evidence type="ECO:0000313" key="2">
    <source>
        <dbReference type="EMBL" id="QEC61698.1"/>
    </source>
</evidence>